<gene>
    <name evidence="1" type="ORF">EU555_32040</name>
</gene>
<accession>A0A4Z0NF63</accession>
<dbReference type="EMBL" id="SRLB01000043">
    <property type="protein sequence ID" value="TGD94585.1"/>
    <property type="molecule type" value="Genomic_DNA"/>
</dbReference>
<protein>
    <submittedName>
        <fullName evidence="1">Uncharacterized protein</fullName>
    </submittedName>
</protein>
<keyword evidence="2" id="KW-1185">Reference proteome</keyword>
<evidence type="ECO:0000313" key="2">
    <source>
        <dbReference type="Proteomes" id="UP000297535"/>
    </source>
</evidence>
<dbReference type="Proteomes" id="UP000297535">
    <property type="component" value="Unassembled WGS sequence"/>
</dbReference>
<organism evidence="1 2">
    <name type="scientific">Methylobacterium nonmethylotrophicum</name>
    <dbReference type="NCBI Taxonomy" id="1141884"/>
    <lineage>
        <taxon>Bacteria</taxon>
        <taxon>Pseudomonadati</taxon>
        <taxon>Pseudomonadota</taxon>
        <taxon>Alphaproteobacteria</taxon>
        <taxon>Hyphomicrobiales</taxon>
        <taxon>Methylobacteriaceae</taxon>
        <taxon>Methylobacterium</taxon>
    </lineage>
</organism>
<dbReference type="OrthoDB" id="9826788at2"/>
<comment type="caution">
    <text evidence="1">The sequence shown here is derived from an EMBL/GenBank/DDBJ whole genome shotgun (WGS) entry which is preliminary data.</text>
</comment>
<proteinExistence type="predicted"/>
<reference evidence="1 2" key="1">
    <citation type="submission" date="2019-04" db="EMBL/GenBank/DDBJ databases">
        <authorList>
            <person name="Feng G."/>
            <person name="Zhu H."/>
        </authorList>
    </citation>
    <scope>NUCLEOTIDE SEQUENCE [LARGE SCALE GENOMIC DNA]</scope>
    <source>
        <strain evidence="1 2">6HR-1</strain>
    </source>
</reference>
<sequence length="330" mass="35576">MAAAILHDNHGTDLEARAPVPFENCSLSIDRYAPTRGPNGVRLPPRLIRYAVVSTALRIQAGSGPDRRDPTSFKVSVRFKEQHGQPLYMREQGFLPAAVTTLELTLAPPVIGCLSLTRLRAGLSAGRLAAIGAPLPDALKVRVVPFEEQLVRRYRQVLAEGLLGAVLVDGDGRSVPIPPAHWREDGASAAFVESCAASMVLDGQEMRGHVCVDLSVLRAGWRAAFAALPSETELAEAELPASALHVGTAPYLDFALHVARTLRITNGRGPDGLTIPAGRLEELIKKAWEAYDKFDEAPSPYKLKILATLLRHPDERGGVKSELSVLARGT</sequence>
<evidence type="ECO:0000313" key="1">
    <source>
        <dbReference type="EMBL" id="TGD94585.1"/>
    </source>
</evidence>
<dbReference type="AlphaFoldDB" id="A0A4Z0NF63"/>
<dbReference type="RefSeq" id="WP_135419382.1">
    <property type="nucleotide sequence ID" value="NZ_SRLB01000043.1"/>
</dbReference>
<name>A0A4Z0NF63_9HYPH</name>